<dbReference type="GO" id="GO:0006284">
    <property type="term" value="P:base-excision repair"/>
    <property type="evidence" value="ECO:0007669"/>
    <property type="project" value="TreeGrafter"/>
</dbReference>
<dbReference type="CDD" id="cd09087">
    <property type="entry name" value="Ape1-like_AP-endo"/>
    <property type="match status" value="1"/>
</dbReference>
<dbReference type="NCBIfam" id="TIGR00633">
    <property type="entry name" value="xth"/>
    <property type="match status" value="1"/>
</dbReference>
<feature type="domain" description="Endonuclease/exonuclease/phosphatase" evidence="6">
    <location>
        <begin position="4"/>
        <end position="252"/>
    </location>
</feature>
<sequence length="261" mass="31109">MKIISWNINGLRSLLKKKYLDELIYEENPDILCLSETKISSSNIDEDIYIRFNQYNYRYWHISLLKKGYSGTAILMKEKPEKIIYGLKYKNHEYDTEGRLITLKFNNFYLINVYTPNSGEALNRLDERINVWDLYFRKYISKLQKKNPVIICGDLNVAHNEIDIKNPKSNLKSAGFTIEERKSFDILLKECDLLDIYREIYNDKIEYTYWSARRNCRLRDIGWRIDYFLISKYLKNNVKNINILGNIFGSDHAPIKLIINI</sequence>
<proteinExistence type="inferred from homology"/>
<accession>A0A6C0EFA9</accession>
<dbReference type="GO" id="GO:0008081">
    <property type="term" value="F:phosphoric diester hydrolase activity"/>
    <property type="evidence" value="ECO:0007669"/>
    <property type="project" value="TreeGrafter"/>
</dbReference>
<evidence type="ECO:0000256" key="4">
    <source>
        <dbReference type="ARBA" id="ARBA00022801"/>
    </source>
</evidence>
<dbReference type="PANTHER" id="PTHR22748:SF6">
    <property type="entry name" value="DNA-(APURINIC OR APYRIMIDINIC SITE) ENDONUCLEASE"/>
    <property type="match status" value="1"/>
</dbReference>
<evidence type="ECO:0000256" key="5">
    <source>
        <dbReference type="ARBA" id="ARBA00022842"/>
    </source>
</evidence>
<dbReference type="EMBL" id="MN739810">
    <property type="protein sequence ID" value="QHT27110.1"/>
    <property type="molecule type" value="Genomic_DNA"/>
</dbReference>
<dbReference type="SUPFAM" id="SSF56219">
    <property type="entry name" value="DNase I-like"/>
    <property type="match status" value="1"/>
</dbReference>
<evidence type="ECO:0000256" key="1">
    <source>
        <dbReference type="ARBA" id="ARBA00001946"/>
    </source>
</evidence>
<dbReference type="GO" id="GO:0008311">
    <property type="term" value="F:double-stranded DNA 3'-5' DNA exonuclease activity"/>
    <property type="evidence" value="ECO:0007669"/>
    <property type="project" value="TreeGrafter"/>
</dbReference>
<dbReference type="InterPro" id="IPR036691">
    <property type="entry name" value="Endo/exonu/phosph_ase_sf"/>
</dbReference>
<keyword evidence="3" id="KW-0479">Metal-binding</keyword>
<comment type="similarity">
    <text evidence="2">Belongs to the DNA repair enzymes AP/ExoA family.</text>
</comment>
<evidence type="ECO:0000259" key="6">
    <source>
        <dbReference type="Pfam" id="PF03372"/>
    </source>
</evidence>
<protein>
    <recommendedName>
        <fullName evidence="6">Endonuclease/exonuclease/phosphatase domain-containing protein</fullName>
    </recommendedName>
</protein>
<dbReference type="PROSITE" id="PS51435">
    <property type="entry name" value="AP_NUCLEASE_F1_4"/>
    <property type="match status" value="1"/>
</dbReference>
<name>A0A6C0EFA9_9ZZZZ</name>
<keyword evidence="5" id="KW-0460">Magnesium</keyword>
<dbReference type="InterPro" id="IPR004808">
    <property type="entry name" value="AP_endonuc_1"/>
</dbReference>
<keyword evidence="4" id="KW-0378">Hydrolase</keyword>
<dbReference type="GO" id="GO:0005634">
    <property type="term" value="C:nucleus"/>
    <property type="evidence" value="ECO:0007669"/>
    <property type="project" value="TreeGrafter"/>
</dbReference>
<dbReference type="GO" id="GO:0003906">
    <property type="term" value="F:DNA-(apurinic or apyrimidinic site) endonuclease activity"/>
    <property type="evidence" value="ECO:0007669"/>
    <property type="project" value="TreeGrafter"/>
</dbReference>
<dbReference type="NCBIfam" id="TIGR00195">
    <property type="entry name" value="exoDNase_III"/>
    <property type="match status" value="1"/>
</dbReference>
<evidence type="ECO:0000313" key="7">
    <source>
        <dbReference type="EMBL" id="QHT27110.1"/>
    </source>
</evidence>
<organism evidence="7">
    <name type="scientific">viral metagenome</name>
    <dbReference type="NCBI Taxonomy" id="1070528"/>
    <lineage>
        <taxon>unclassified sequences</taxon>
        <taxon>metagenomes</taxon>
        <taxon>organismal metagenomes</taxon>
    </lineage>
</organism>
<reference evidence="7" key="1">
    <citation type="journal article" date="2020" name="Nature">
        <title>Giant virus diversity and host interactions through global metagenomics.</title>
        <authorList>
            <person name="Schulz F."/>
            <person name="Roux S."/>
            <person name="Paez-Espino D."/>
            <person name="Jungbluth S."/>
            <person name="Walsh D.A."/>
            <person name="Denef V.J."/>
            <person name="McMahon K.D."/>
            <person name="Konstantinidis K.T."/>
            <person name="Eloe-Fadrosh E.A."/>
            <person name="Kyrpides N.C."/>
            <person name="Woyke T."/>
        </authorList>
    </citation>
    <scope>NUCLEOTIDE SEQUENCE</scope>
    <source>
        <strain evidence="7">GVMAG-M-3300023179-2</strain>
    </source>
</reference>
<evidence type="ECO:0000256" key="3">
    <source>
        <dbReference type="ARBA" id="ARBA00022723"/>
    </source>
</evidence>
<dbReference type="Gene3D" id="3.60.10.10">
    <property type="entry name" value="Endonuclease/exonuclease/phosphatase"/>
    <property type="match status" value="1"/>
</dbReference>
<dbReference type="GO" id="GO:0046872">
    <property type="term" value="F:metal ion binding"/>
    <property type="evidence" value="ECO:0007669"/>
    <property type="project" value="UniProtKB-KW"/>
</dbReference>
<dbReference type="PANTHER" id="PTHR22748">
    <property type="entry name" value="AP ENDONUCLEASE"/>
    <property type="match status" value="1"/>
</dbReference>
<dbReference type="Pfam" id="PF03372">
    <property type="entry name" value="Exo_endo_phos"/>
    <property type="match status" value="1"/>
</dbReference>
<dbReference type="InterPro" id="IPR005135">
    <property type="entry name" value="Endo/exonuclease/phosphatase"/>
</dbReference>
<evidence type="ECO:0000256" key="2">
    <source>
        <dbReference type="ARBA" id="ARBA00007092"/>
    </source>
</evidence>
<comment type="cofactor">
    <cofactor evidence="1">
        <name>Mg(2+)</name>
        <dbReference type="ChEBI" id="CHEBI:18420"/>
    </cofactor>
</comment>
<dbReference type="AlphaFoldDB" id="A0A6C0EFA9"/>